<dbReference type="PANTHER" id="PTHR13650">
    <property type="entry name" value="SPATACSIN"/>
    <property type="match status" value="1"/>
</dbReference>
<dbReference type="PANTHER" id="PTHR13650:SF0">
    <property type="entry name" value="SPATACSIN"/>
    <property type="match status" value="1"/>
</dbReference>
<protein>
    <submittedName>
        <fullName evidence="4">Spatacsin</fullName>
    </submittedName>
</protein>
<evidence type="ECO:0000313" key="3">
    <source>
        <dbReference type="Proteomes" id="UP000092443"/>
    </source>
</evidence>
<dbReference type="GO" id="GO:0030425">
    <property type="term" value="C:dendrite"/>
    <property type="evidence" value="ECO:0007669"/>
    <property type="project" value="TreeGrafter"/>
</dbReference>
<feature type="domain" description="Spatacsin C-terminal" evidence="2">
    <location>
        <begin position="1418"/>
        <end position="1784"/>
    </location>
</feature>
<dbReference type="GeneID" id="119638349"/>
<gene>
    <name evidence="4" type="primary">LOC119638349</name>
</gene>
<dbReference type="GO" id="GO:0007409">
    <property type="term" value="P:axonogenesis"/>
    <property type="evidence" value="ECO:0007669"/>
    <property type="project" value="TreeGrafter"/>
</dbReference>
<dbReference type="RefSeq" id="XP_037891018.1">
    <property type="nucleotide sequence ID" value="XM_038035090.1"/>
</dbReference>
<dbReference type="InterPro" id="IPR028107">
    <property type="entry name" value="Spatacsin_C_dom"/>
</dbReference>
<accession>A0A9C6DTW2</accession>
<dbReference type="GO" id="GO:0005737">
    <property type="term" value="C:cytoplasm"/>
    <property type="evidence" value="ECO:0007669"/>
    <property type="project" value="TreeGrafter"/>
</dbReference>
<name>A0A9C6DTW2_9MUSC</name>
<evidence type="ECO:0000256" key="1">
    <source>
        <dbReference type="SAM" id="MobiDB-lite"/>
    </source>
</evidence>
<organism evidence="3 4">
    <name type="scientific">Glossina fuscipes</name>
    <dbReference type="NCBI Taxonomy" id="7396"/>
    <lineage>
        <taxon>Eukaryota</taxon>
        <taxon>Metazoa</taxon>
        <taxon>Ecdysozoa</taxon>
        <taxon>Arthropoda</taxon>
        <taxon>Hexapoda</taxon>
        <taxon>Insecta</taxon>
        <taxon>Pterygota</taxon>
        <taxon>Neoptera</taxon>
        <taxon>Endopterygota</taxon>
        <taxon>Diptera</taxon>
        <taxon>Brachycera</taxon>
        <taxon>Muscomorpha</taxon>
        <taxon>Hippoboscoidea</taxon>
        <taxon>Glossinidae</taxon>
        <taxon>Glossina</taxon>
    </lineage>
</organism>
<dbReference type="GO" id="GO:0007268">
    <property type="term" value="P:chemical synaptic transmission"/>
    <property type="evidence" value="ECO:0007669"/>
    <property type="project" value="TreeGrafter"/>
</dbReference>
<dbReference type="InterPro" id="IPR028103">
    <property type="entry name" value="Spatacsin"/>
</dbReference>
<evidence type="ECO:0000313" key="4">
    <source>
        <dbReference type="RefSeq" id="XP_037891018.1"/>
    </source>
</evidence>
<dbReference type="GO" id="GO:0048489">
    <property type="term" value="P:synaptic vesicle transport"/>
    <property type="evidence" value="ECO:0007669"/>
    <property type="project" value="TreeGrafter"/>
</dbReference>
<dbReference type="GO" id="GO:0008088">
    <property type="term" value="P:axo-dendritic transport"/>
    <property type="evidence" value="ECO:0007669"/>
    <property type="project" value="TreeGrafter"/>
</dbReference>
<evidence type="ECO:0000259" key="2">
    <source>
        <dbReference type="Pfam" id="PF14649"/>
    </source>
</evidence>
<dbReference type="GO" id="GO:0030424">
    <property type="term" value="C:axon"/>
    <property type="evidence" value="ECO:0007669"/>
    <property type="project" value="TreeGrafter"/>
</dbReference>
<dbReference type="KEGG" id="gfs:119638349"/>
<dbReference type="Proteomes" id="UP000092443">
    <property type="component" value="Unplaced"/>
</dbReference>
<reference evidence="4" key="1">
    <citation type="submission" date="2025-08" db="UniProtKB">
        <authorList>
            <consortium name="RefSeq"/>
        </authorList>
    </citation>
    <scope>IDENTIFICATION</scope>
    <source>
        <tissue evidence="4">Whole body pupa</tissue>
    </source>
</reference>
<dbReference type="Pfam" id="PF14649">
    <property type="entry name" value="Spatacsin_C"/>
    <property type="match status" value="1"/>
</dbReference>
<keyword evidence="3" id="KW-1185">Reference proteome</keyword>
<dbReference type="GO" id="GO:0045202">
    <property type="term" value="C:synapse"/>
    <property type="evidence" value="ECO:0007669"/>
    <property type="project" value="TreeGrafter"/>
</dbReference>
<feature type="compositionally biased region" description="Basic residues" evidence="1">
    <location>
        <begin position="669"/>
        <end position="684"/>
    </location>
</feature>
<sequence length="1853" mass="216390">MNANEREKIFKSWSGVSEVALIKEVATKGENIDLCIQYWARKRKMPATEYELFFHDVVQTYVQRLLTERLVCKAESVLSNVQRDVRYFYYQFACECDDPELKEIVLDHLKKRESYDYNKLIQNLEYYWQLLLQLKQSDHIMVNIKKHMRRINLETLVKLDTNTLQRLQVELYFETRRHEILEYIDKGILWRYLVEIKNVSDIIRWCLLQNIPKGFCSTPPSTELENKYAEWSIEPEMFDYALDCFQDINDDSLRNCFAAAGYFFPAEISNVEIILRRISVTQSFGQNNNHWEKLQLGQLIWQKKLYYLLLQDFIKPNELKGLIVGNNPLMEFIIALKTHSLKEADEFKKVSLCATKYLKSLDIDLYQQQPLIRVFELLNETPSITKLQQSLKEDLLPHLNYLKLHYQPEDENSTGRTLPTPYDLLKVFKDLDFNIINNERITFLNTSDNKHIKEKDDPTMQLTYIHYIKQSRSAYAVYRLIIDHLKNYAQISKSQFFMACECVYKLALQTTLDTDLTIHCIAFAEMLGFDTKELRCLFKLMHSLKANQKQSCTYSISLMQDAENNLIKILKDKEQFPLDDFKAIMVVEMGQLFDQVDQAPHVSLVLKRYANSNQYWQLLVLLDYFDIPLDYVKRLVKSFGIVEMGNHLLRALSQNQMFSGERDRLKRRSSVTRRQIKQKGKKVKDKPQHTTTSVETITSSMTSCNESTTIASQMQASAFNNACVLNECTTDTPLDVFALILLNTNSALTDERVVDAKTFLEYMQNSRREKLTRSTTINFLHCAIEYRLPILAVLAASLDTEMCANPNWCWLVWLSVTTGRWLNTIEILTNNVQYFPWNFFEILIQHRQIQALVRSFRIFYAENPLKHLFSFFELTAIKNEFDEAAVHELRLYCLALSNNEVKAPLSPLARREKLMVRSVRLILLHLQHNFDSAQEQKNFLNCVCRSGLSDITGQLDFCFLKDFCEILQASRTRFNLNFIELLQGDCTNEYERVLSKVLEAKEYNVAIRLASRLQKPISDIIYNKWINSLELQLQASPPLSNFDNFILQFDQHEQEIITYSLPPETLVNFLLFATSRLPMEEASRTRYLLLQKALNVIKRHHLFPNESFDRDNIEYDMIIAYLSLNDESKENMLPLYHSEYYEQIMLQERCVLYKSFLELKELAGIEDLNIGKKITLSEKQRKCLENLLNRLLDEGDIVEALRLQELFEVRPLDLRFIVFCMALAEGLSNVYVMSADERQLFGEIEKTAFSKFNKRTLCTTHGHMSDSCSTLEFEEIPSKEKQETLAILQGIASKLQHGENLAKRIICAYRAAMYLDKEYIDILRTKDIQVLLRSVADEDCIHRLMVVSDILTSTDMNSQDIAELLAFEITTAVVRPRFYIFSPDQQAKTSFRNADLWGYNIDRDLHLFLELTPDRTKLGVCLLEYCDALKIYRKYQDNKPYASNIYFEHLVEMITRYGIPSNNAMATERTTMIANESPPSQVLSHKKQNIIYVELLIKAHQCFVHECSMEGIANVLNRAKTLNTVLAQAKSWSLIVRMLTGIARYREMYFCFDTLIENEQFESLLGQFDEHKSVGLRQAILAYLREYCTPQQCKELFKLSALHFMMYKDLAKFWEQDAQTLLTQIYTTAHVPEVNSSEITKLNASSDVLTQLNQSLEYYIHATENYLLDNKLLLAQRSSYQAELTAMQIDLVNKALEQSSMGNRITCVCVIRLKSREHFKNLICYELSVPQSLIISRAFGYDINWSEGLLNQFVIKTKRSYLTEFLQHVEVSDDIIENVIKGFQVYSQHANKITHNMEEHLTELIDLVRSVTLKYKLASVINLKSTVMSLINDQTIHYLRDMNFSRRDDNRNA</sequence>
<proteinExistence type="predicted"/>
<feature type="region of interest" description="Disordered" evidence="1">
    <location>
        <begin position="669"/>
        <end position="694"/>
    </location>
</feature>